<sequence>MKQMKTFLVIAAFLGTVLGAQSQTRTVVRVYPKQGTVVRTVSNPRVIVHKKTSFYYADGVWYKARGKRYVVTAAPLGIRVKTLPRGSKIVYRNGRRLYQYQGTWYKRSGNHYIVVSV</sequence>
<evidence type="ECO:0000256" key="1">
    <source>
        <dbReference type="SAM" id="SignalP"/>
    </source>
</evidence>
<reference evidence="2 3" key="1">
    <citation type="submission" date="2020-01" db="EMBL/GenBank/DDBJ databases">
        <title>Draft Genome Analysis of Muricauda sp. HICW Isolated from coastal seawater of PR China.</title>
        <authorList>
            <person name="Chen M.-X."/>
        </authorList>
    </citation>
    <scope>NUCLEOTIDE SEQUENCE [LARGE SCALE GENOMIC DNA]</scope>
    <source>
        <strain evidence="2 3">HICW</strain>
    </source>
</reference>
<name>A0A850NFI8_9FLAO</name>
<keyword evidence="3" id="KW-1185">Reference proteome</keyword>
<keyword evidence="1" id="KW-0732">Signal</keyword>
<feature type="signal peptide" evidence="1">
    <location>
        <begin position="1"/>
        <end position="22"/>
    </location>
</feature>
<feature type="chain" id="PRO_5032375318" description="Surface layer protein A domain-containing protein" evidence="1">
    <location>
        <begin position="23"/>
        <end position="117"/>
    </location>
</feature>
<dbReference type="EMBL" id="WYET01000004">
    <property type="protein sequence ID" value="NVN18589.1"/>
    <property type="molecule type" value="Genomic_DNA"/>
</dbReference>
<evidence type="ECO:0000313" key="3">
    <source>
        <dbReference type="Proteomes" id="UP000558089"/>
    </source>
</evidence>
<organism evidence="2 3">
    <name type="scientific">Flagellimonas chongwuensis</name>
    <dbReference type="NCBI Taxonomy" id="2697365"/>
    <lineage>
        <taxon>Bacteria</taxon>
        <taxon>Pseudomonadati</taxon>
        <taxon>Bacteroidota</taxon>
        <taxon>Flavobacteriia</taxon>
        <taxon>Flavobacteriales</taxon>
        <taxon>Flavobacteriaceae</taxon>
        <taxon>Flagellimonas</taxon>
    </lineage>
</organism>
<dbReference type="AlphaFoldDB" id="A0A850NFI8"/>
<proteinExistence type="predicted"/>
<comment type="caution">
    <text evidence="2">The sequence shown here is derived from an EMBL/GenBank/DDBJ whole genome shotgun (WGS) entry which is preliminary data.</text>
</comment>
<dbReference type="Pfam" id="PF20125">
    <property type="entry name" value="DUF6515"/>
    <property type="match status" value="1"/>
</dbReference>
<dbReference type="RefSeq" id="WP_176620303.1">
    <property type="nucleotide sequence ID" value="NZ_WYET01000004.1"/>
</dbReference>
<protein>
    <recommendedName>
        <fullName evidence="4">Surface layer protein A domain-containing protein</fullName>
    </recommendedName>
</protein>
<dbReference type="InterPro" id="IPR045398">
    <property type="entry name" value="DUF6515"/>
</dbReference>
<dbReference type="Proteomes" id="UP000558089">
    <property type="component" value="Unassembled WGS sequence"/>
</dbReference>
<evidence type="ECO:0000313" key="2">
    <source>
        <dbReference type="EMBL" id="NVN18589.1"/>
    </source>
</evidence>
<evidence type="ECO:0008006" key="4">
    <source>
        <dbReference type="Google" id="ProtNLM"/>
    </source>
</evidence>
<gene>
    <name evidence="2" type="ORF">GUA46_09555</name>
</gene>
<accession>A0A850NFI8</accession>